<keyword evidence="3 6" id="KW-0812">Transmembrane</keyword>
<keyword evidence="5 6" id="KW-0472">Membrane</keyword>
<dbReference type="Pfam" id="PF03631">
    <property type="entry name" value="Virul_fac_BrkB"/>
    <property type="match status" value="1"/>
</dbReference>
<organism evidence="7 8">
    <name type="scientific">Alkalibacillus haloalkaliphilus</name>
    <dbReference type="NCBI Taxonomy" id="94136"/>
    <lineage>
        <taxon>Bacteria</taxon>
        <taxon>Bacillati</taxon>
        <taxon>Bacillota</taxon>
        <taxon>Bacilli</taxon>
        <taxon>Bacillales</taxon>
        <taxon>Bacillaceae</taxon>
        <taxon>Alkalibacillus</taxon>
    </lineage>
</organism>
<comment type="caution">
    <text evidence="7">The sequence shown here is derived from an EMBL/GenBank/DDBJ whole genome shotgun (WGS) entry which is preliminary data.</text>
</comment>
<evidence type="ECO:0000313" key="8">
    <source>
        <dbReference type="Proteomes" id="UP000321440"/>
    </source>
</evidence>
<proteinExistence type="predicted"/>
<dbReference type="Proteomes" id="UP000321440">
    <property type="component" value="Unassembled WGS sequence"/>
</dbReference>
<comment type="subcellular location">
    <subcellularLocation>
        <location evidence="1">Cell membrane</location>
        <topology evidence="1">Multi-pass membrane protein</topology>
    </subcellularLocation>
</comment>
<dbReference type="InterPro" id="IPR017039">
    <property type="entry name" value="Virul_fac_BrkB"/>
</dbReference>
<accession>A0A511W6U7</accession>
<feature type="transmembrane region" description="Helical" evidence="6">
    <location>
        <begin position="238"/>
        <end position="266"/>
    </location>
</feature>
<sequence length="276" mass="30860">MIFEKKFWKELFHRFSADEVPALSASLAYFFLLSLLPFMIFLLTLVGFLPINENQVFRLVDGYFPPDTMGLVRDNIDHLMAQRNGGLLSLGLIGTIWAASIGVNGLIRAFNRAYDINEERPFFVTRGLAIALTVLMVLVIAVALVLPVFGRLLGEFFFSFFGVTEEFLAIWESMRWIVSAFVMIFVLTVLYIAAPSKKIKFAHAIPGAAIATIGWQVLSIGFAFYVENFGQYSATYGSLAGVIVLMIWLFLSGMMIIIGGEINAILHKYKGRLISK</sequence>
<name>A0A511W6U7_9BACI</name>
<evidence type="ECO:0000256" key="2">
    <source>
        <dbReference type="ARBA" id="ARBA00022475"/>
    </source>
</evidence>
<keyword evidence="4 6" id="KW-1133">Transmembrane helix</keyword>
<dbReference type="PANTHER" id="PTHR30213:SF0">
    <property type="entry name" value="UPF0761 MEMBRANE PROTEIN YIHY"/>
    <property type="match status" value="1"/>
</dbReference>
<evidence type="ECO:0000256" key="6">
    <source>
        <dbReference type="SAM" id="Phobius"/>
    </source>
</evidence>
<evidence type="ECO:0000256" key="4">
    <source>
        <dbReference type="ARBA" id="ARBA00022989"/>
    </source>
</evidence>
<feature type="transmembrane region" description="Helical" evidence="6">
    <location>
        <begin position="173"/>
        <end position="193"/>
    </location>
</feature>
<keyword evidence="2" id="KW-1003">Cell membrane</keyword>
<dbReference type="PANTHER" id="PTHR30213">
    <property type="entry name" value="INNER MEMBRANE PROTEIN YHJD"/>
    <property type="match status" value="1"/>
</dbReference>
<feature type="transmembrane region" description="Helical" evidence="6">
    <location>
        <begin position="87"/>
        <end position="107"/>
    </location>
</feature>
<dbReference type="EMBL" id="BJYA01000019">
    <property type="protein sequence ID" value="GEN46825.1"/>
    <property type="molecule type" value="Genomic_DNA"/>
</dbReference>
<evidence type="ECO:0000256" key="1">
    <source>
        <dbReference type="ARBA" id="ARBA00004651"/>
    </source>
</evidence>
<feature type="transmembrane region" description="Helical" evidence="6">
    <location>
        <begin position="205"/>
        <end position="226"/>
    </location>
</feature>
<dbReference type="PIRSF" id="PIRSF035875">
    <property type="entry name" value="RNase_BN"/>
    <property type="match status" value="1"/>
</dbReference>
<dbReference type="GO" id="GO:0005886">
    <property type="term" value="C:plasma membrane"/>
    <property type="evidence" value="ECO:0007669"/>
    <property type="project" value="UniProtKB-SubCell"/>
</dbReference>
<evidence type="ECO:0000256" key="3">
    <source>
        <dbReference type="ARBA" id="ARBA00022692"/>
    </source>
</evidence>
<dbReference type="NCBIfam" id="TIGR00765">
    <property type="entry name" value="yihY_not_rbn"/>
    <property type="match status" value="1"/>
</dbReference>
<keyword evidence="8" id="KW-1185">Reference proteome</keyword>
<protein>
    <submittedName>
        <fullName evidence="7">Putative ribonuclease-like protein YfkH</fullName>
    </submittedName>
</protein>
<reference evidence="7 8" key="1">
    <citation type="submission" date="2019-07" db="EMBL/GenBank/DDBJ databases">
        <title>Whole genome shotgun sequence of Alkalibacillus haloalkaliphilus NBRC 103110.</title>
        <authorList>
            <person name="Hosoyama A."/>
            <person name="Uohara A."/>
            <person name="Ohji S."/>
            <person name="Ichikawa N."/>
        </authorList>
    </citation>
    <scope>NUCLEOTIDE SEQUENCE [LARGE SCALE GENOMIC DNA]</scope>
    <source>
        <strain evidence="7 8">NBRC 103110</strain>
    </source>
</reference>
<dbReference type="AlphaFoldDB" id="A0A511W6U7"/>
<evidence type="ECO:0000313" key="7">
    <source>
        <dbReference type="EMBL" id="GEN46825.1"/>
    </source>
</evidence>
<evidence type="ECO:0000256" key="5">
    <source>
        <dbReference type="ARBA" id="ARBA00023136"/>
    </source>
</evidence>
<gene>
    <name evidence="7" type="primary">yfkH</name>
    <name evidence="7" type="ORF">AHA02nite_26010</name>
</gene>
<feature type="transmembrane region" description="Helical" evidence="6">
    <location>
        <begin position="128"/>
        <end position="153"/>
    </location>
</feature>
<feature type="transmembrane region" description="Helical" evidence="6">
    <location>
        <begin position="20"/>
        <end position="49"/>
    </location>
</feature>
<dbReference type="RefSeq" id="WP_307724927.1">
    <property type="nucleotide sequence ID" value="NZ_BJYA01000019.1"/>
</dbReference>